<dbReference type="AlphaFoldDB" id="A0A7V7GNB1"/>
<reference evidence="2 3" key="1">
    <citation type="submission" date="2018-07" db="EMBL/GenBank/DDBJ databases">
        <title>Pseudomonas laoshanensis sp. nov., isolated from soil.</title>
        <authorList>
            <person name="Sun J."/>
            <person name="Yu L."/>
            <person name="Wang M."/>
            <person name="Zhang C."/>
        </authorList>
    </citation>
    <scope>NUCLEOTIDE SEQUENCE [LARGE SCALE GENOMIC DNA]</scope>
    <source>
        <strain evidence="2 3">Y22</strain>
    </source>
</reference>
<name>A0A7V7GNB1_9GAMM</name>
<feature type="domain" description="NADP-dependent oxidoreductase" evidence="1">
    <location>
        <begin position="9"/>
        <end position="268"/>
    </location>
</feature>
<dbReference type="RefSeq" id="WP_149334319.1">
    <property type="nucleotide sequence ID" value="NZ_QOVF01000009.1"/>
</dbReference>
<evidence type="ECO:0000259" key="1">
    <source>
        <dbReference type="Pfam" id="PF00248"/>
    </source>
</evidence>
<comment type="caution">
    <text evidence="2">The sequence shown here is derived from an EMBL/GenBank/DDBJ whole genome shotgun (WGS) entry which is preliminary data.</text>
</comment>
<accession>A0A7V7GNB1</accession>
<dbReference type="PANTHER" id="PTHR43312">
    <property type="entry name" value="D-THREO-ALDOSE 1-DEHYDROGENASE"/>
    <property type="match status" value="1"/>
</dbReference>
<dbReference type="Gene3D" id="3.20.20.100">
    <property type="entry name" value="NADP-dependent oxidoreductase domain"/>
    <property type="match status" value="1"/>
</dbReference>
<keyword evidence="3" id="KW-1185">Reference proteome</keyword>
<dbReference type="EMBL" id="QOVF01000009">
    <property type="protein sequence ID" value="KAA0690836.1"/>
    <property type="molecule type" value="Genomic_DNA"/>
</dbReference>
<evidence type="ECO:0000313" key="3">
    <source>
        <dbReference type="Proteomes" id="UP000463138"/>
    </source>
</evidence>
<dbReference type="Proteomes" id="UP000463138">
    <property type="component" value="Unassembled WGS sequence"/>
</dbReference>
<dbReference type="InterPro" id="IPR036812">
    <property type="entry name" value="NAD(P)_OxRdtase_dom_sf"/>
</dbReference>
<dbReference type="OrthoDB" id="9773828at2"/>
<dbReference type="CDD" id="cd19097">
    <property type="entry name" value="AKR_unchar"/>
    <property type="match status" value="1"/>
</dbReference>
<gene>
    <name evidence="2" type="ORF">DT594_17590</name>
</gene>
<dbReference type="SUPFAM" id="SSF51430">
    <property type="entry name" value="NAD(P)-linked oxidoreductase"/>
    <property type="match status" value="1"/>
</dbReference>
<organism evidence="2 3">
    <name type="scientific">Halopseudomonas laoshanensis</name>
    <dbReference type="NCBI Taxonomy" id="2268758"/>
    <lineage>
        <taxon>Bacteria</taxon>
        <taxon>Pseudomonadati</taxon>
        <taxon>Pseudomonadota</taxon>
        <taxon>Gammaproteobacteria</taxon>
        <taxon>Pseudomonadales</taxon>
        <taxon>Pseudomonadaceae</taxon>
        <taxon>Halopseudomonas</taxon>
    </lineage>
</organism>
<evidence type="ECO:0000313" key="2">
    <source>
        <dbReference type="EMBL" id="KAA0690836.1"/>
    </source>
</evidence>
<proteinExistence type="predicted"/>
<sequence length="295" mass="32450">MNIQSKLSKLAVGTAQFGSSYGVANQTGQVSVEDVAQILDDARNAGAMTLDTAIAYGESERVLGAQNLRGFSIITKLPAVPLGCSDIASWVEAELDASLERLGVSTIDALLLHRPGQLLESHGEDLYRAMRSQRTQGKVTRIGVSVYGPGELEDLCEAFRFDLVQAPFSVLDRRLLLSGWLERLQLQGTALHVRSVFMQGLLLMAAKDRPSKFDRWASQWSMWDRWLKEVKCSPLEACLLHALGDAQIERVVVGIDSSSQWRDILRASAGHCPPIPVELGCTDEKLLNPSFWSDL</sequence>
<dbReference type="InterPro" id="IPR023210">
    <property type="entry name" value="NADP_OxRdtase_dom"/>
</dbReference>
<protein>
    <submittedName>
        <fullName evidence="2">Aldo/keto reductase</fullName>
    </submittedName>
</protein>
<dbReference type="PANTHER" id="PTHR43312:SF1">
    <property type="entry name" value="NADP-DEPENDENT OXIDOREDUCTASE DOMAIN-CONTAINING PROTEIN"/>
    <property type="match status" value="1"/>
</dbReference>
<dbReference type="InterPro" id="IPR053135">
    <property type="entry name" value="AKR2_Oxidoreductase"/>
</dbReference>
<dbReference type="Pfam" id="PF00248">
    <property type="entry name" value="Aldo_ket_red"/>
    <property type="match status" value="1"/>
</dbReference>